<dbReference type="Proteomes" id="UP001497472">
    <property type="component" value="Unassembled WGS sequence"/>
</dbReference>
<evidence type="ECO:0000313" key="1">
    <source>
        <dbReference type="EMBL" id="CAK1555776.1"/>
    </source>
</evidence>
<evidence type="ECO:0000313" key="2">
    <source>
        <dbReference type="Proteomes" id="UP001497472"/>
    </source>
</evidence>
<organism evidence="1 2">
    <name type="scientific">Leptosia nina</name>
    <dbReference type="NCBI Taxonomy" id="320188"/>
    <lineage>
        <taxon>Eukaryota</taxon>
        <taxon>Metazoa</taxon>
        <taxon>Ecdysozoa</taxon>
        <taxon>Arthropoda</taxon>
        <taxon>Hexapoda</taxon>
        <taxon>Insecta</taxon>
        <taxon>Pterygota</taxon>
        <taxon>Neoptera</taxon>
        <taxon>Endopterygota</taxon>
        <taxon>Lepidoptera</taxon>
        <taxon>Glossata</taxon>
        <taxon>Ditrysia</taxon>
        <taxon>Papilionoidea</taxon>
        <taxon>Pieridae</taxon>
        <taxon>Pierinae</taxon>
        <taxon>Leptosia</taxon>
    </lineage>
</organism>
<reference evidence="1 2" key="1">
    <citation type="submission" date="2023-11" db="EMBL/GenBank/DDBJ databases">
        <authorList>
            <person name="Okamura Y."/>
        </authorList>
    </citation>
    <scope>NUCLEOTIDE SEQUENCE [LARGE SCALE GENOMIC DNA]</scope>
</reference>
<accession>A0AAV1K2G4</accession>
<sequence>MQRKEEPARRISFMSNETSPYASLLMKLRASREGSMTSTIPTPPFFRSLMSQQSESTYRSSQQSDNLGPLDTLLLDMVRSRSREVQDEVHDTTPALPREREKVLEDQTYESCVHGLNFRMTDRSVSRSRFSRVSTRRDMDIPSILAFTASVTSPAELQIPAFQKPASPEKQELPRWSIRRSVCPVCSQKWRDRSSLKNIKYSGLKRNLSNDLPSVIAPARLRAAATVGYTPRPIPAAVDKDIGLVHGSFRNTSNTWQLTRARRFRIPKLRQPPPEDLAPISSTAPTAKKDLDLRVHRFLSDEFKIN</sequence>
<dbReference type="EMBL" id="CAVLEF010000280">
    <property type="protein sequence ID" value="CAK1555776.1"/>
    <property type="molecule type" value="Genomic_DNA"/>
</dbReference>
<keyword evidence="2" id="KW-1185">Reference proteome</keyword>
<protein>
    <submittedName>
        <fullName evidence="1">Uncharacterized protein</fullName>
    </submittedName>
</protein>
<dbReference type="AlphaFoldDB" id="A0AAV1K2G4"/>
<name>A0AAV1K2G4_9NEOP</name>
<comment type="caution">
    <text evidence="1">The sequence shown here is derived from an EMBL/GenBank/DDBJ whole genome shotgun (WGS) entry which is preliminary data.</text>
</comment>
<proteinExistence type="predicted"/>
<gene>
    <name evidence="1" type="ORF">LNINA_LOCUS14564</name>
</gene>